<dbReference type="Pfam" id="PF03958">
    <property type="entry name" value="Secretin_N"/>
    <property type="match status" value="1"/>
</dbReference>
<dbReference type="InterPro" id="IPR003522">
    <property type="entry name" value="T3SS_OM_pore_YscC"/>
</dbReference>
<comment type="subunit">
    <text evidence="3">The core secretion machinery of the T3SS is composed of approximately 20 different proteins, including cytoplasmic components, a base, an export apparatus and a needle. This subunit is part of the base, which anchors the injectisome in the bacterial cell envelope. Forms a stable homooligomeric complex.</text>
</comment>
<evidence type="ECO:0000256" key="3">
    <source>
        <dbReference type="HAMAP-Rule" id="MF_02219"/>
    </source>
</evidence>
<dbReference type="InterPro" id="IPR004846">
    <property type="entry name" value="T2SS/T3SS_dom"/>
</dbReference>
<dbReference type="InterPro" id="IPR038591">
    <property type="entry name" value="NolW-like_sf"/>
</dbReference>
<gene>
    <name evidence="3 8" type="primary">sctC</name>
    <name evidence="8" type="ORF">RQP53_16815</name>
</gene>
<comment type="subcellular location">
    <subcellularLocation>
        <location evidence="1 3 4">Cell outer membrane</location>
    </subcellularLocation>
</comment>
<feature type="chain" id="PRO_5044939128" description="Type 3 secretion system secretin" evidence="3">
    <location>
        <begin position="27"/>
        <end position="588"/>
    </location>
</feature>
<keyword evidence="2 3" id="KW-0732">Signal</keyword>
<organism evidence="8 9">
    <name type="scientific">Roseateles aquae</name>
    <dbReference type="NCBI Taxonomy" id="3077235"/>
    <lineage>
        <taxon>Bacteria</taxon>
        <taxon>Pseudomonadati</taxon>
        <taxon>Pseudomonadota</taxon>
        <taxon>Betaproteobacteria</taxon>
        <taxon>Burkholderiales</taxon>
        <taxon>Sphaerotilaceae</taxon>
        <taxon>Roseateles</taxon>
    </lineage>
</organism>
<dbReference type="Gene3D" id="3.55.50.30">
    <property type="match status" value="1"/>
</dbReference>
<keyword evidence="3" id="KW-0998">Cell outer membrane</keyword>
<evidence type="ECO:0000256" key="5">
    <source>
        <dbReference type="SAM" id="MobiDB-lite"/>
    </source>
</evidence>
<keyword evidence="3 4" id="KW-0813">Transport</keyword>
<dbReference type="PANTHER" id="PTHR30332">
    <property type="entry name" value="PROBABLE GENERAL SECRETION PATHWAY PROTEIN D"/>
    <property type="match status" value="1"/>
</dbReference>
<proteinExistence type="inferred from homology"/>
<sequence precursor="true">MKPLNPLFKSMSSLLGLGCLALGAPAAPLPDKLPALKLEAREQPIEQFLQNLFSASEIPVVISGAVQGQVNGRFEGTPARLLRDLSRAYNLLPYYDGGVLHISPAAETQTRSYLLAPAVASQVLHAAETLALPDARNTLRQGSDGALQAIGARRFVQQIDELVRQVRPAAASGTANPWAPAQQQPLPDYRIFYLRYAWAQDVPMSFAGQQSTLPGVASILRSLVGQGKSGRSAPMPDPARAQGSQRLRSSPARSSTLGFNDEPLPRGAETLVAALNQAGYAPTPSGDVAEAAPAEFSPRIEADPRLNAVIVRDLPERLDRYAALIKALDVEPQAVEIEATIIDINTDRLRELGVAWRYNHGNSSLMLGKGDASDLALNGRSDVTPSARGGTLSAVLGDRYPFVARINALQSDGAAKVLSSPQVVTLSNVEAVFDNSSTYYVRVAGREDVDLFNVSAGTRLRVTPHVFREGDETPRIKLLVQIEDGGLTGQSVDQLPIVERSGINTQALISEGQSLLIGGMVRDSANAGVDKIPLLGDLPGIGGLFRSQRKGSQRIERMFLITPRLATPQAGSAALEKARQPLATPQAE</sequence>
<evidence type="ECO:0000313" key="9">
    <source>
        <dbReference type="Proteomes" id="UP001246372"/>
    </source>
</evidence>
<keyword evidence="3" id="KW-0472">Membrane</keyword>
<reference evidence="8" key="1">
    <citation type="submission" date="2023-09" db="EMBL/GenBank/DDBJ databases">
        <title>Paucibacter sp. APW11 Genome sequencing and assembly.</title>
        <authorList>
            <person name="Kim I."/>
        </authorList>
    </citation>
    <scope>NUCLEOTIDE SEQUENCE</scope>
    <source>
        <strain evidence="8">APW11</strain>
    </source>
</reference>
<evidence type="ECO:0000259" key="6">
    <source>
        <dbReference type="Pfam" id="PF00263"/>
    </source>
</evidence>
<keyword evidence="9" id="KW-1185">Reference proteome</keyword>
<keyword evidence="3" id="KW-0811">Translocation</keyword>
<evidence type="ECO:0000256" key="2">
    <source>
        <dbReference type="ARBA" id="ARBA00022729"/>
    </source>
</evidence>
<name>A0ABU3PEF7_9BURK</name>
<dbReference type="InterPro" id="IPR050810">
    <property type="entry name" value="Bact_Secretion_Sys_Channel"/>
</dbReference>
<comment type="caution">
    <text evidence="8">The sequence shown here is derived from an EMBL/GenBank/DDBJ whole genome shotgun (WGS) entry which is preliminary data.</text>
</comment>
<feature type="compositionally biased region" description="Polar residues" evidence="5">
    <location>
        <begin position="242"/>
        <end position="258"/>
    </location>
</feature>
<feature type="domain" description="Type II/III secretion system secretin-like" evidence="6">
    <location>
        <begin position="408"/>
        <end position="565"/>
    </location>
</feature>
<keyword evidence="3" id="KW-0653">Protein transport</keyword>
<evidence type="ECO:0000313" key="8">
    <source>
        <dbReference type="EMBL" id="MDT9000941.1"/>
    </source>
</evidence>
<evidence type="ECO:0000256" key="4">
    <source>
        <dbReference type="RuleBase" id="RU004004"/>
    </source>
</evidence>
<dbReference type="Pfam" id="PF00263">
    <property type="entry name" value="Secretin"/>
    <property type="match status" value="1"/>
</dbReference>
<protein>
    <recommendedName>
        <fullName evidence="3">Type 3 secretion system secretin</fullName>
        <shortName evidence="3">T3SS secretin</shortName>
    </recommendedName>
</protein>
<dbReference type="HAMAP" id="MF_02219">
    <property type="entry name" value="Type_III_secretin"/>
    <property type="match status" value="1"/>
</dbReference>
<comment type="function">
    <text evidence="3">Component of the type III secretion system (T3SS), also called injectisome, which is used to inject bacterial effector proteins into eukaryotic host cells. Forms a ring-shaped multimeric structure with an apparent central pore in the outer membrane.</text>
</comment>
<feature type="signal peptide" evidence="3">
    <location>
        <begin position="1"/>
        <end position="26"/>
    </location>
</feature>
<evidence type="ECO:0000259" key="7">
    <source>
        <dbReference type="Pfam" id="PF03958"/>
    </source>
</evidence>
<feature type="region of interest" description="Disordered" evidence="5">
    <location>
        <begin position="226"/>
        <end position="263"/>
    </location>
</feature>
<dbReference type="InterPro" id="IPR005644">
    <property type="entry name" value="NolW-like"/>
</dbReference>
<comment type="similarity">
    <text evidence="3">Belongs to the bacterial secretin family. T3SS SctC subfamily.</text>
</comment>
<dbReference type="EMBL" id="JAVXZY010000007">
    <property type="protein sequence ID" value="MDT9000941.1"/>
    <property type="molecule type" value="Genomic_DNA"/>
</dbReference>
<evidence type="ECO:0000256" key="1">
    <source>
        <dbReference type="ARBA" id="ARBA00004442"/>
    </source>
</evidence>
<dbReference type="PRINTS" id="PR01337">
    <property type="entry name" value="TYPE3OMGPROT"/>
</dbReference>
<dbReference type="Gene3D" id="3.30.1370.120">
    <property type="match status" value="1"/>
</dbReference>
<dbReference type="Proteomes" id="UP001246372">
    <property type="component" value="Unassembled WGS sequence"/>
</dbReference>
<accession>A0ABU3PEF7</accession>
<dbReference type="NCBIfam" id="TIGR02516">
    <property type="entry name" value="type_III_yscC"/>
    <property type="match status" value="1"/>
</dbReference>
<feature type="domain" description="NolW-like" evidence="7">
    <location>
        <begin position="190"/>
        <end position="333"/>
    </location>
</feature>
<dbReference type="PANTHER" id="PTHR30332:SF5">
    <property type="entry name" value="SPI-1 TYPE 3 SECRETION SYSTEM SECRETIN"/>
    <property type="match status" value="1"/>
</dbReference>